<organism evidence="2 3">
    <name type="scientific">Limisphaera ngatamarikiensis</name>
    <dbReference type="NCBI Taxonomy" id="1324935"/>
    <lineage>
        <taxon>Bacteria</taxon>
        <taxon>Pseudomonadati</taxon>
        <taxon>Verrucomicrobiota</taxon>
        <taxon>Verrucomicrobiia</taxon>
        <taxon>Limisphaerales</taxon>
        <taxon>Limisphaeraceae</taxon>
        <taxon>Limisphaera</taxon>
    </lineage>
</organism>
<evidence type="ECO:0000313" key="3">
    <source>
        <dbReference type="Proteomes" id="UP000477311"/>
    </source>
</evidence>
<name>A0A6M1RK41_9BACT</name>
<sequence>MITGLLASAMQVTAFEAGPLFHDFQLTLREGRRTEALGPFLSWQQDDETVTRALHPLVSVQQWNGLERSSVDVLYPLCTYDRTGPEARWQLLQVLSWSRGQDQSDRTTERFTLFPLLFWQRSEDPARRSFAILPLYGHLENRLFRDEIDVVLFPLWSRTRKREVITENWLYPLFHTRRGPGLEGWQFWPFYGREEKVPTTRTNAWDETESVPGHRKRFVLWPVYLDAHTGLGTEEPVHQRAVLPFYAETVSARQQSRSWGWPLGVTFSTNAVSGYHEVGAPWPFVVWGEGPGRSTHRFWPLYGVSTAPRQTRQFILWPLWQERHSTTESVDRTERRVGLFVYRDVEERLVEGRRLRRALWPLAVYREDEQGRSRLQVVALLEPVLPGNPGVERNYSPLWSVWRMEQDPVTGRAAGSLLWNLWRWDRTPAGRKGSLLFGAVRYESDAAGLRWRVFGLPVGGRSGTGQSGTQSVSAPGKSQPGPGARPGGGAGG</sequence>
<keyword evidence="3" id="KW-1185">Reference proteome</keyword>
<dbReference type="RefSeq" id="WP_165108444.1">
    <property type="nucleotide sequence ID" value="NZ_JAAKYA010000081.1"/>
</dbReference>
<accession>A0A6M1RK41</accession>
<feature type="region of interest" description="Disordered" evidence="1">
    <location>
        <begin position="460"/>
        <end position="492"/>
    </location>
</feature>
<gene>
    <name evidence="2" type="ORF">G4L39_12085</name>
</gene>
<comment type="caution">
    <text evidence="2">The sequence shown here is derived from an EMBL/GenBank/DDBJ whole genome shotgun (WGS) entry which is preliminary data.</text>
</comment>
<evidence type="ECO:0000313" key="2">
    <source>
        <dbReference type="EMBL" id="NGO40126.1"/>
    </source>
</evidence>
<proteinExistence type="predicted"/>
<dbReference type="AlphaFoldDB" id="A0A6M1RK41"/>
<evidence type="ECO:0000256" key="1">
    <source>
        <dbReference type="SAM" id="MobiDB-lite"/>
    </source>
</evidence>
<dbReference type="Proteomes" id="UP000477311">
    <property type="component" value="Unassembled WGS sequence"/>
</dbReference>
<reference evidence="2 3" key="1">
    <citation type="submission" date="2020-02" db="EMBL/GenBank/DDBJ databases">
        <title>Draft genome sequence of Limisphaera ngatamarikiensis NGM72.4T, a thermophilic Verrucomicrobia grouped in subdivision 3.</title>
        <authorList>
            <person name="Carere C.R."/>
            <person name="Steen J."/>
            <person name="Hugenholtz P."/>
            <person name="Stott M.B."/>
        </authorList>
    </citation>
    <scope>NUCLEOTIDE SEQUENCE [LARGE SCALE GENOMIC DNA]</scope>
    <source>
        <strain evidence="2 3">NGM72.4</strain>
    </source>
</reference>
<dbReference type="EMBL" id="JAAKYA010000081">
    <property type="protein sequence ID" value="NGO40126.1"/>
    <property type="molecule type" value="Genomic_DNA"/>
</dbReference>
<protein>
    <submittedName>
        <fullName evidence="2">Uncharacterized protein</fullName>
    </submittedName>
</protein>